<evidence type="ECO:0000313" key="1">
    <source>
        <dbReference type="EMBL" id="KAH9419555.1"/>
    </source>
</evidence>
<organism evidence="1 2">
    <name type="scientific">Dermatophagoides pteronyssinus</name>
    <name type="common">European house dust mite</name>
    <dbReference type="NCBI Taxonomy" id="6956"/>
    <lineage>
        <taxon>Eukaryota</taxon>
        <taxon>Metazoa</taxon>
        <taxon>Ecdysozoa</taxon>
        <taxon>Arthropoda</taxon>
        <taxon>Chelicerata</taxon>
        <taxon>Arachnida</taxon>
        <taxon>Acari</taxon>
        <taxon>Acariformes</taxon>
        <taxon>Sarcoptiformes</taxon>
        <taxon>Astigmata</taxon>
        <taxon>Psoroptidia</taxon>
        <taxon>Analgoidea</taxon>
        <taxon>Pyroglyphidae</taxon>
        <taxon>Dermatophagoidinae</taxon>
        <taxon>Dermatophagoides</taxon>
    </lineage>
</organism>
<keyword evidence="2" id="KW-1185">Reference proteome</keyword>
<comment type="caution">
    <text evidence="1">The sequence shown here is derived from an EMBL/GenBank/DDBJ whole genome shotgun (WGS) entry which is preliminary data.</text>
</comment>
<gene>
    <name evidence="1" type="ORF">DERP_009612</name>
</gene>
<accession>A0ABQ8JAD5</accession>
<proteinExistence type="predicted"/>
<protein>
    <submittedName>
        <fullName evidence="1">Uncharacterized protein</fullName>
    </submittedName>
</protein>
<sequence>MVIGNNRPMAKAIARPNTHNLTATCVLLRKILDIAVLTAHHYGLLLREKIVSNQTSLWRLI</sequence>
<reference evidence="1 2" key="2">
    <citation type="journal article" date="2022" name="Mol. Biol. Evol.">
        <title>Comparative Genomics Reveals Insights into the Divergent Evolution of Astigmatic Mites and Household Pest Adaptations.</title>
        <authorList>
            <person name="Xiong Q."/>
            <person name="Wan A.T."/>
            <person name="Liu X."/>
            <person name="Fung C.S."/>
            <person name="Xiao X."/>
            <person name="Malainual N."/>
            <person name="Hou J."/>
            <person name="Wang L."/>
            <person name="Wang M."/>
            <person name="Yang K.Y."/>
            <person name="Cui Y."/>
            <person name="Leung E.L."/>
            <person name="Nong W."/>
            <person name="Shin S.K."/>
            <person name="Au S.W."/>
            <person name="Jeong K.Y."/>
            <person name="Chew F.T."/>
            <person name="Hui J.H."/>
            <person name="Leung T.F."/>
            <person name="Tungtrongchitr A."/>
            <person name="Zhong N."/>
            <person name="Liu Z."/>
            <person name="Tsui S.K."/>
        </authorList>
    </citation>
    <scope>NUCLEOTIDE SEQUENCE [LARGE SCALE GENOMIC DNA]</scope>
    <source>
        <strain evidence="1">Derp</strain>
    </source>
</reference>
<evidence type="ECO:0000313" key="2">
    <source>
        <dbReference type="Proteomes" id="UP000887458"/>
    </source>
</evidence>
<dbReference type="EMBL" id="NJHN03000058">
    <property type="protein sequence ID" value="KAH9419555.1"/>
    <property type="molecule type" value="Genomic_DNA"/>
</dbReference>
<reference evidence="1 2" key="1">
    <citation type="journal article" date="2018" name="J. Allergy Clin. Immunol.">
        <title>High-quality assembly of Dermatophagoides pteronyssinus genome and transcriptome reveals a wide range of novel allergens.</title>
        <authorList>
            <person name="Liu X.Y."/>
            <person name="Yang K.Y."/>
            <person name="Wang M.Q."/>
            <person name="Kwok J.S."/>
            <person name="Zeng X."/>
            <person name="Yang Z."/>
            <person name="Xiao X.J."/>
            <person name="Lau C.P."/>
            <person name="Li Y."/>
            <person name="Huang Z.M."/>
            <person name="Ba J.G."/>
            <person name="Yim A.K."/>
            <person name="Ouyang C.Y."/>
            <person name="Ngai S.M."/>
            <person name="Chan T.F."/>
            <person name="Leung E.L."/>
            <person name="Liu L."/>
            <person name="Liu Z.G."/>
            <person name="Tsui S.K."/>
        </authorList>
    </citation>
    <scope>NUCLEOTIDE SEQUENCE [LARGE SCALE GENOMIC DNA]</scope>
    <source>
        <strain evidence="1">Derp</strain>
    </source>
</reference>
<name>A0ABQ8JAD5_DERPT</name>
<dbReference type="Proteomes" id="UP000887458">
    <property type="component" value="Unassembled WGS sequence"/>
</dbReference>